<evidence type="ECO:0000313" key="1">
    <source>
        <dbReference type="EMBL" id="OIQ94660.1"/>
    </source>
</evidence>
<sequence>MDLAIGLSAVAVVVSIGSALFAKRAADETKELRKIESERRHTERTPMFGTEIEEVSSGQWYRMWLTLEKEESIDSVEVEIIDGNDVYFGDGQTGVDPGVGRTKSARWGQMTIGTKEVAWRVVVGPDAATQMRLRVTSTIGDENWRVLLTVPLPSTYDVAQSVW</sequence>
<gene>
    <name evidence="1" type="ORF">GALL_233180</name>
</gene>
<comment type="caution">
    <text evidence="1">The sequence shown here is derived from an EMBL/GenBank/DDBJ whole genome shotgun (WGS) entry which is preliminary data.</text>
</comment>
<protein>
    <submittedName>
        <fullName evidence="1">Uncharacterized protein</fullName>
    </submittedName>
</protein>
<organism evidence="1">
    <name type="scientific">mine drainage metagenome</name>
    <dbReference type="NCBI Taxonomy" id="410659"/>
    <lineage>
        <taxon>unclassified sequences</taxon>
        <taxon>metagenomes</taxon>
        <taxon>ecological metagenomes</taxon>
    </lineage>
</organism>
<dbReference type="EMBL" id="MLJW01000181">
    <property type="protein sequence ID" value="OIQ94660.1"/>
    <property type="molecule type" value="Genomic_DNA"/>
</dbReference>
<reference evidence="1" key="1">
    <citation type="submission" date="2016-10" db="EMBL/GenBank/DDBJ databases">
        <title>Sequence of Gallionella enrichment culture.</title>
        <authorList>
            <person name="Poehlein A."/>
            <person name="Muehling M."/>
            <person name="Daniel R."/>
        </authorList>
    </citation>
    <scope>NUCLEOTIDE SEQUENCE</scope>
</reference>
<name>A0A1J5RRE7_9ZZZZ</name>
<proteinExistence type="predicted"/>
<accession>A0A1J5RRE7</accession>
<dbReference type="AlphaFoldDB" id="A0A1J5RRE7"/>